<dbReference type="Gene3D" id="3.40.50.1820">
    <property type="entry name" value="alpha/beta hydrolase"/>
    <property type="match status" value="1"/>
</dbReference>
<dbReference type="RefSeq" id="WP_345443462.1">
    <property type="nucleotide sequence ID" value="NZ_BAABHK010000029.1"/>
</dbReference>
<dbReference type="InterPro" id="IPR000801">
    <property type="entry name" value="Esterase-like"/>
</dbReference>
<feature type="transmembrane region" description="Helical" evidence="1">
    <location>
        <begin position="6"/>
        <end position="25"/>
    </location>
</feature>
<keyword evidence="2" id="KW-0378">Hydrolase</keyword>
<dbReference type="Proteomes" id="UP001501442">
    <property type="component" value="Unassembled WGS sequence"/>
</dbReference>
<organism evidence="2 3">
    <name type="scientific">Actinoallomurus vinaceus</name>
    <dbReference type="NCBI Taxonomy" id="1080074"/>
    <lineage>
        <taxon>Bacteria</taxon>
        <taxon>Bacillati</taxon>
        <taxon>Actinomycetota</taxon>
        <taxon>Actinomycetes</taxon>
        <taxon>Streptosporangiales</taxon>
        <taxon>Thermomonosporaceae</taxon>
        <taxon>Actinoallomurus</taxon>
    </lineage>
</organism>
<sequence>MGWPLLIAAVLLAIAGPVACLYLWNRVKGRLAIAARLFMIVMCQAFALLVGGVSVNHYFEFYASWSDLFGGGKGEDTPIEALGPGAIGSGNVRFQRTPKLDPDVYTATLTGERSRIRSRILVWVPPGYNSPANAHQTYPVVELLPGYPGTPSTWFHAVHGASALKQAVAAGHAHPFILVAPVTTVIHGRDTECVDFPKGPRVETWLTDDVRQAVTKAFRAQPDRGAWGLMGFSTGGYCAAKMAVRRPDMFGAAVTMQGDAVPQTPEVQRDHALNAQNSVLDLLRTHRPPISLLLAGTRQDRHSDEAIDQIMPLIRPPTTAFLYVLPKGGHNASVWNSMLPKSYAWLSSRLSAPRPS</sequence>
<dbReference type="GO" id="GO:0016787">
    <property type="term" value="F:hydrolase activity"/>
    <property type="evidence" value="ECO:0007669"/>
    <property type="project" value="UniProtKB-KW"/>
</dbReference>
<keyword evidence="1" id="KW-0812">Transmembrane</keyword>
<feature type="transmembrane region" description="Helical" evidence="1">
    <location>
        <begin position="37"/>
        <end position="59"/>
    </location>
</feature>
<dbReference type="Pfam" id="PF00756">
    <property type="entry name" value="Esterase"/>
    <property type="match status" value="1"/>
</dbReference>
<name>A0ABP8UUJ1_9ACTN</name>
<dbReference type="PANTHER" id="PTHR48098">
    <property type="entry name" value="ENTEROCHELIN ESTERASE-RELATED"/>
    <property type="match status" value="1"/>
</dbReference>
<dbReference type="PANTHER" id="PTHR48098:SF1">
    <property type="entry name" value="DIACYLGLYCEROL ACYLTRANSFERASE_MYCOLYLTRANSFERASE AG85A"/>
    <property type="match status" value="1"/>
</dbReference>
<dbReference type="InterPro" id="IPR029058">
    <property type="entry name" value="AB_hydrolase_fold"/>
</dbReference>
<evidence type="ECO:0000313" key="2">
    <source>
        <dbReference type="EMBL" id="GAA4639884.1"/>
    </source>
</evidence>
<reference evidence="3" key="1">
    <citation type="journal article" date="2019" name="Int. J. Syst. Evol. Microbiol.">
        <title>The Global Catalogue of Microorganisms (GCM) 10K type strain sequencing project: providing services to taxonomists for standard genome sequencing and annotation.</title>
        <authorList>
            <consortium name="The Broad Institute Genomics Platform"/>
            <consortium name="The Broad Institute Genome Sequencing Center for Infectious Disease"/>
            <person name="Wu L."/>
            <person name="Ma J."/>
        </authorList>
    </citation>
    <scope>NUCLEOTIDE SEQUENCE [LARGE SCALE GENOMIC DNA]</scope>
    <source>
        <strain evidence="3">JCM 17939</strain>
    </source>
</reference>
<evidence type="ECO:0000313" key="3">
    <source>
        <dbReference type="Proteomes" id="UP001501442"/>
    </source>
</evidence>
<evidence type="ECO:0000256" key="1">
    <source>
        <dbReference type="SAM" id="Phobius"/>
    </source>
</evidence>
<dbReference type="EMBL" id="BAABHK010000029">
    <property type="protein sequence ID" value="GAA4639884.1"/>
    <property type="molecule type" value="Genomic_DNA"/>
</dbReference>
<keyword evidence="1" id="KW-0472">Membrane</keyword>
<proteinExistence type="predicted"/>
<protein>
    <submittedName>
        <fullName evidence="2">Alpha/beta hydrolase-fold protein</fullName>
    </submittedName>
</protein>
<gene>
    <name evidence="2" type="ORF">GCM10023196_103250</name>
</gene>
<dbReference type="SUPFAM" id="SSF53474">
    <property type="entry name" value="alpha/beta-Hydrolases"/>
    <property type="match status" value="1"/>
</dbReference>
<keyword evidence="1" id="KW-1133">Transmembrane helix</keyword>
<keyword evidence="3" id="KW-1185">Reference proteome</keyword>
<dbReference type="InterPro" id="IPR050583">
    <property type="entry name" value="Mycobacterial_A85_antigen"/>
</dbReference>
<comment type="caution">
    <text evidence="2">The sequence shown here is derived from an EMBL/GenBank/DDBJ whole genome shotgun (WGS) entry which is preliminary data.</text>
</comment>
<accession>A0ABP8UUJ1</accession>